<gene>
    <name evidence="1" type="ORF">RF55_10779</name>
</gene>
<proteinExistence type="predicted"/>
<dbReference type="PaxDb" id="67767-A0A0J7KH48"/>
<protein>
    <submittedName>
        <fullName evidence="1">Uncharacterized protein</fullName>
    </submittedName>
</protein>
<keyword evidence="2" id="KW-1185">Reference proteome</keyword>
<sequence>MLFPSRWLYEARIQGFVNILDRKFVRMERRFARKCLDELWGDTKWAREWAETHSYDYDDIFDLRRLFGLEPYLEIQEEEESW</sequence>
<organism evidence="1 2">
    <name type="scientific">Lasius niger</name>
    <name type="common">Black garden ant</name>
    <dbReference type="NCBI Taxonomy" id="67767"/>
    <lineage>
        <taxon>Eukaryota</taxon>
        <taxon>Metazoa</taxon>
        <taxon>Ecdysozoa</taxon>
        <taxon>Arthropoda</taxon>
        <taxon>Hexapoda</taxon>
        <taxon>Insecta</taxon>
        <taxon>Pterygota</taxon>
        <taxon>Neoptera</taxon>
        <taxon>Endopterygota</taxon>
        <taxon>Hymenoptera</taxon>
        <taxon>Apocrita</taxon>
        <taxon>Aculeata</taxon>
        <taxon>Formicoidea</taxon>
        <taxon>Formicidae</taxon>
        <taxon>Formicinae</taxon>
        <taxon>Lasius</taxon>
        <taxon>Lasius</taxon>
    </lineage>
</organism>
<dbReference type="OrthoDB" id="7558613at2759"/>
<comment type="caution">
    <text evidence="1">The sequence shown here is derived from an EMBL/GenBank/DDBJ whole genome shotgun (WGS) entry which is preliminary data.</text>
</comment>
<dbReference type="AlphaFoldDB" id="A0A0J7KH48"/>
<accession>A0A0J7KH48</accession>
<evidence type="ECO:0000313" key="2">
    <source>
        <dbReference type="Proteomes" id="UP000036403"/>
    </source>
</evidence>
<evidence type="ECO:0000313" key="1">
    <source>
        <dbReference type="EMBL" id="KMQ89577.1"/>
    </source>
</evidence>
<name>A0A0J7KH48_LASNI</name>
<dbReference type="EMBL" id="LBMM01007617">
    <property type="protein sequence ID" value="KMQ89577.1"/>
    <property type="molecule type" value="Genomic_DNA"/>
</dbReference>
<reference evidence="1 2" key="1">
    <citation type="submission" date="2015-04" db="EMBL/GenBank/DDBJ databases">
        <title>Lasius niger genome sequencing.</title>
        <authorList>
            <person name="Konorov E.A."/>
            <person name="Nikitin M.A."/>
            <person name="Kirill M.V."/>
            <person name="Chang P."/>
        </authorList>
    </citation>
    <scope>NUCLEOTIDE SEQUENCE [LARGE SCALE GENOMIC DNA]</scope>
    <source>
        <tissue evidence="1">Whole</tissue>
    </source>
</reference>
<dbReference type="Proteomes" id="UP000036403">
    <property type="component" value="Unassembled WGS sequence"/>
</dbReference>